<dbReference type="SUPFAM" id="SSF56112">
    <property type="entry name" value="Protein kinase-like (PK-like)"/>
    <property type="match status" value="1"/>
</dbReference>
<dbReference type="InterPro" id="IPR003151">
    <property type="entry name" value="PIK-rel_kinase_FAT"/>
</dbReference>
<dbReference type="VEuPathDB" id="VectorBase:PHUM003170"/>
<feature type="domain" description="FATC" evidence="15">
    <location>
        <begin position="1584"/>
        <end position="1616"/>
    </location>
</feature>
<dbReference type="EC" id="2.7.11.1" evidence="3"/>
<dbReference type="GO" id="GO:0005524">
    <property type="term" value="F:ATP binding"/>
    <property type="evidence" value="ECO:0007669"/>
    <property type="project" value="UniProtKB-KW"/>
</dbReference>
<comment type="subcellular location">
    <subcellularLocation>
        <location evidence="1">Nucleus</location>
    </subcellularLocation>
</comment>
<dbReference type="PROSITE" id="PS50290">
    <property type="entry name" value="PI3_4_KINASE_3"/>
    <property type="match status" value="1"/>
</dbReference>
<dbReference type="EnsemblMetazoa" id="PHUM003170-RA">
    <property type="protein sequence ID" value="PHUM003170-PA"/>
    <property type="gene ID" value="PHUM003170"/>
</dbReference>
<evidence type="ECO:0000256" key="5">
    <source>
        <dbReference type="ARBA" id="ARBA00022679"/>
    </source>
</evidence>
<dbReference type="InParanoid" id="E0V919"/>
<dbReference type="EMBL" id="DS234988">
    <property type="protein sequence ID" value="EEB09875.1"/>
    <property type="molecule type" value="Genomic_DNA"/>
</dbReference>
<dbReference type="GeneID" id="8233353"/>
<dbReference type="PANTHER" id="PTHR11139">
    <property type="entry name" value="ATAXIA TELANGIECTASIA MUTATED ATM -RELATED"/>
    <property type="match status" value="1"/>
</dbReference>
<dbReference type="Gene3D" id="1.10.1070.11">
    <property type="entry name" value="Phosphatidylinositol 3-/4-kinase, catalytic domain"/>
    <property type="match status" value="1"/>
</dbReference>
<dbReference type="SMART" id="SM00146">
    <property type="entry name" value="PI3Kc"/>
    <property type="match status" value="1"/>
</dbReference>
<evidence type="ECO:0000256" key="11">
    <source>
        <dbReference type="ARBA" id="ARBA00023242"/>
    </source>
</evidence>
<dbReference type="GO" id="GO:0006281">
    <property type="term" value="P:DNA repair"/>
    <property type="evidence" value="ECO:0007669"/>
    <property type="project" value="UniProtKB-KW"/>
</dbReference>
<dbReference type="PANTHER" id="PTHR11139:SF69">
    <property type="entry name" value="SERINE_THREONINE-PROTEIN KINASE ATR"/>
    <property type="match status" value="1"/>
</dbReference>
<dbReference type="eggNOG" id="KOG0890">
    <property type="taxonomic scope" value="Eukaryota"/>
</dbReference>
<protein>
    <recommendedName>
        <fullName evidence="12">Serine/threonine-protein kinase ATR</fullName>
        <ecNumber evidence="3">2.7.11.1</ecNumber>
    </recommendedName>
</protein>
<reference evidence="16" key="1">
    <citation type="submission" date="2007-04" db="EMBL/GenBank/DDBJ databases">
        <title>Annotation of Pediculus humanus corporis strain USDA.</title>
        <authorList>
            <person name="Kirkness E."/>
            <person name="Hannick L."/>
            <person name="Hass B."/>
            <person name="Bruggner R."/>
            <person name="Lawson D."/>
            <person name="Bidwell S."/>
            <person name="Joardar V."/>
            <person name="Caler E."/>
            <person name="Walenz B."/>
            <person name="Inman J."/>
            <person name="Schobel S."/>
            <person name="Galinsky K."/>
            <person name="Amedeo P."/>
            <person name="Strausberg R."/>
        </authorList>
    </citation>
    <scope>NUCLEOTIDE SEQUENCE</scope>
    <source>
        <strain evidence="16">USDA</strain>
    </source>
</reference>
<evidence type="ECO:0000256" key="2">
    <source>
        <dbReference type="ARBA" id="ARBA00010769"/>
    </source>
</evidence>
<name>E0V919_PEDHC</name>
<keyword evidence="6" id="KW-0547">Nucleotide-binding</keyword>
<evidence type="ECO:0000256" key="4">
    <source>
        <dbReference type="ARBA" id="ARBA00022527"/>
    </source>
</evidence>
<dbReference type="CDD" id="cd00892">
    <property type="entry name" value="PIKKc_ATR"/>
    <property type="match status" value="1"/>
</dbReference>
<dbReference type="Proteomes" id="UP000009046">
    <property type="component" value="Unassembled WGS sequence"/>
</dbReference>
<dbReference type="SMART" id="SM01343">
    <property type="entry name" value="FATC"/>
    <property type="match status" value="1"/>
</dbReference>
<proteinExistence type="inferred from homology"/>
<evidence type="ECO:0000313" key="18">
    <source>
        <dbReference type="Proteomes" id="UP000009046"/>
    </source>
</evidence>
<evidence type="ECO:0000256" key="3">
    <source>
        <dbReference type="ARBA" id="ARBA00012513"/>
    </source>
</evidence>
<keyword evidence="10" id="KW-0234">DNA repair</keyword>
<dbReference type="EMBL" id="AAZO01000041">
    <property type="status" value="NOT_ANNOTATED_CDS"/>
    <property type="molecule type" value="Genomic_DNA"/>
</dbReference>
<organism>
    <name type="scientific">Pediculus humanus subsp. corporis</name>
    <name type="common">Body louse</name>
    <dbReference type="NCBI Taxonomy" id="121224"/>
    <lineage>
        <taxon>Eukaryota</taxon>
        <taxon>Metazoa</taxon>
        <taxon>Ecdysozoa</taxon>
        <taxon>Arthropoda</taxon>
        <taxon>Hexapoda</taxon>
        <taxon>Insecta</taxon>
        <taxon>Pterygota</taxon>
        <taxon>Neoptera</taxon>
        <taxon>Paraneoptera</taxon>
        <taxon>Psocodea</taxon>
        <taxon>Troctomorpha</taxon>
        <taxon>Phthiraptera</taxon>
        <taxon>Anoplura</taxon>
        <taxon>Pediculidae</taxon>
        <taxon>Pediculus</taxon>
    </lineage>
</organism>
<feature type="domain" description="PI3K/PI4K catalytic" evidence="13">
    <location>
        <begin position="1273"/>
        <end position="1580"/>
    </location>
</feature>
<dbReference type="GO" id="GO:0004674">
    <property type="term" value="F:protein serine/threonine kinase activity"/>
    <property type="evidence" value="ECO:0007669"/>
    <property type="project" value="UniProtKB-KW"/>
</dbReference>
<dbReference type="Pfam" id="PF00454">
    <property type="entry name" value="PI3_PI4_kinase"/>
    <property type="match status" value="1"/>
</dbReference>
<dbReference type="SMART" id="SM00802">
    <property type="entry name" value="UME"/>
    <property type="match status" value="1"/>
</dbReference>
<keyword evidence="7" id="KW-0227">DNA damage</keyword>
<dbReference type="InterPro" id="IPR012993">
    <property type="entry name" value="UME"/>
</dbReference>
<dbReference type="GO" id="GO:0005694">
    <property type="term" value="C:chromosome"/>
    <property type="evidence" value="ECO:0007669"/>
    <property type="project" value="TreeGrafter"/>
</dbReference>
<evidence type="ECO:0000256" key="12">
    <source>
        <dbReference type="ARBA" id="ARBA00024420"/>
    </source>
</evidence>
<sequence>MVPVLILWATRYREAEDLLEEWSSFAEQPLSAILTRSFHAIYIYIFLNETVETFEKCMDHIEKLTSLKLSDLITHSQKVILNHLLFNYHRASEKVLTAIKKVIGLSMENGKQEIAESLEPRFVGYLLFIVSKFVKEINADSEKVQAVHSLGSVIELMGKKYVTPVARKVLATLQTTLGTIHNQNYLAVQVNAWDIFIQTIKPKELGPLLATIVISLLPFLEYLPTAISRIFHYLIVKNEDAVKDFLPSLIFIPDHPLLSQVKAKLKKYISFESETLRDKLIREIGLAMHETVGVRIEGLKALQLTVRKFLSEIQNLIIGSDEPDSCIKTLLECLVVSCSDSDGNISSLAASCLGQLGAVDPGLLPRKPKPKNLLPLSVHDSEFAFLALTEITRGFQNARNSVDMDAFAIAIQELLKLYQIGPNSENGIWNRFPNQIQNLMTPMLSSWFKVQSPQRDNWPELVFGSKGANTHIGWASLWASKLINYCKDERAVLLFKALQAIIRDSSVHDNIIKEIEAVINYTPQNIENDRFTHQARPIRLTDYCGYPNMRSTISESEAKNCAMTVFLLIDFLQSWLRVYRSVLCTANGDHLQKRDYIIVNDFLEKVDYFKISVANYEIEEYPRAIMYLEDVILKTGNLSEHLPLLSKAYALYGDLDSVAGSTTFQKSAPKIDELLLSHQVSGQLEEVRVIYEKLGMDGILIPNHTQEIIQCYLKLGEPYTALNYINSLTKDEPEIMSVLSEEMTECLIKLGDYSQLDKFLSSNKYERESDWFYQVGRLLVSVNKKEKENVLDVLLNARLKLSNSLKQVGLEFSDYHQGYFCLIKLQILNEIERVFEVVTDHPFSDNSKIKDLLDEWNLRFSVVQSDHSSMESLLSMRRELLRIMKNLLPKENEKFLETEIAKNWVKSAEIARNAGCFHQAYNFILNAEQYNIPLTFIEKAQLYWDKNDQDLCLHTLRSGLKEFFPNEAEMRNLPPGEKLEERKMCAEAKLLYAIYNEETSNCDHNTNMTNYQNAFEVCRHLEKTEAFLGQCMDRVVQHIGHSEHEQKKVCELKVLMVLHFGKSLMYGCEYIYQTVPRMLSIWLDLGEKIDSDEKSLALQKINKIIQGFVDNLPAFVFMTALPQLLSRLGHPNRKVFLLLKNILTVLLRSFPQQSLWAIQAVAKSSVSERVLRYNEFIQEAALRSNDLLKLIGDFTNLCDKLNKLTNRNLSQETAFCGLKVSSIVRELPQLLSSEKFSAIIVPITRFCSISLPRNVLSSSHEPFPKQAVYITGIEEEVTVLQSLQRPRKISFRGSDGKLYDILCKPKDDLRRDGRLMEFNNIVNMYLRRDPESRLRRLHIRTYVVTPLGENGGLLEWVPNLTGLRQILIKIYKQFGKYVKTKEIKRNECLARDPLEKKRKIFTEKLLVLHPPLFPEWFRLTFPDSSGWYIARESYVRTTAVMSMVGYILGLGDRHGENILFDSESGDTVHVDFNCLFNKGEKFEWKERVPFRLTHNMVAAMGPFGVEGTFRKSCEISLRVLRSQIKTLMSVLTPFAYDPFGSWGKNKEIVQNERDQKIGEAFSELSDIEKRLNGSLRSKQKQGDVYLSVEGQVRSLIIEATDIDNLCQMYFGWGAYL</sequence>
<dbReference type="Pfam" id="PF23593">
    <property type="entry name" value="HEAT_ATR"/>
    <property type="match status" value="1"/>
</dbReference>
<dbReference type="InterPro" id="IPR057564">
    <property type="entry name" value="HEAT_ATR"/>
</dbReference>
<dbReference type="Pfam" id="PF08064">
    <property type="entry name" value="UME"/>
    <property type="match status" value="1"/>
</dbReference>
<feature type="domain" description="FAT" evidence="14">
    <location>
        <begin position="610"/>
        <end position="1164"/>
    </location>
</feature>
<evidence type="ECO:0000313" key="16">
    <source>
        <dbReference type="EMBL" id="EEB09875.1"/>
    </source>
</evidence>
<gene>
    <name evidence="17" type="primary">8233353</name>
    <name evidence="16" type="ORF">Phum_PHUM003170</name>
</gene>
<dbReference type="SUPFAM" id="SSF48371">
    <property type="entry name" value="ARM repeat"/>
    <property type="match status" value="2"/>
</dbReference>
<keyword evidence="8 16" id="KW-0418">Kinase</keyword>
<dbReference type="RefSeq" id="XP_002422613.1">
    <property type="nucleotide sequence ID" value="XM_002422568.1"/>
</dbReference>
<keyword evidence="5 16" id="KW-0808">Transferase</keyword>
<evidence type="ECO:0000259" key="14">
    <source>
        <dbReference type="PROSITE" id="PS51189"/>
    </source>
</evidence>
<dbReference type="Pfam" id="PF25030">
    <property type="entry name" value="M-HEAT_ATR"/>
    <property type="match status" value="1"/>
</dbReference>
<keyword evidence="9" id="KW-0067">ATP-binding</keyword>
<dbReference type="GO" id="GO:0000723">
    <property type="term" value="P:telomere maintenance"/>
    <property type="evidence" value="ECO:0007669"/>
    <property type="project" value="TreeGrafter"/>
</dbReference>
<reference evidence="17" key="3">
    <citation type="submission" date="2021-02" db="UniProtKB">
        <authorList>
            <consortium name="EnsemblMetazoa"/>
        </authorList>
    </citation>
    <scope>IDENTIFICATION</scope>
    <source>
        <strain evidence="17">USDA</strain>
    </source>
</reference>
<dbReference type="PROSITE" id="PS51190">
    <property type="entry name" value="FATC"/>
    <property type="match status" value="1"/>
</dbReference>
<dbReference type="InterPro" id="IPR003152">
    <property type="entry name" value="FATC_dom"/>
</dbReference>
<accession>E0V919</accession>
<dbReference type="HOGENOM" id="CLU_000178_2_8_1"/>
<dbReference type="OMA" id="SMYIGWC"/>
<dbReference type="InterPro" id="IPR056802">
    <property type="entry name" value="ATR-like_M-HEAT"/>
</dbReference>
<dbReference type="InterPro" id="IPR014009">
    <property type="entry name" value="PIK_FAT"/>
</dbReference>
<evidence type="ECO:0000256" key="1">
    <source>
        <dbReference type="ARBA" id="ARBA00004123"/>
    </source>
</evidence>
<dbReference type="GO" id="GO:0005634">
    <property type="term" value="C:nucleus"/>
    <property type="evidence" value="ECO:0007669"/>
    <property type="project" value="UniProtKB-SubCell"/>
</dbReference>
<evidence type="ECO:0000256" key="10">
    <source>
        <dbReference type="ARBA" id="ARBA00023204"/>
    </source>
</evidence>
<dbReference type="Pfam" id="PF02260">
    <property type="entry name" value="FATC"/>
    <property type="match status" value="1"/>
</dbReference>
<dbReference type="InterPro" id="IPR018936">
    <property type="entry name" value="PI3/4_kinase_CS"/>
</dbReference>
<evidence type="ECO:0000256" key="8">
    <source>
        <dbReference type="ARBA" id="ARBA00022777"/>
    </source>
</evidence>
<dbReference type="STRING" id="121224.E0V919"/>
<dbReference type="InterPro" id="IPR016024">
    <property type="entry name" value="ARM-type_fold"/>
</dbReference>
<dbReference type="InterPro" id="IPR036940">
    <property type="entry name" value="PI3/4_kinase_cat_sf"/>
</dbReference>
<dbReference type="GO" id="GO:0000077">
    <property type="term" value="P:DNA damage checkpoint signaling"/>
    <property type="evidence" value="ECO:0007669"/>
    <property type="project" value="TreeGrafter"/>
</dbReference>
<dbReference type="InterPro" id="IPR050517">
    <property type="entry name" value="DDR_Repair_Kinase"/>
</dbReference>
<dbReference type="KEGG" id="phu:Phum_PHUM003170"/>
<dbReference type="Gene3D" id="3.30.1010.10">
    <property type="entry name" value="Phosphatidylinositol 3-kinase Catalytic Subunit, Chain A, domain 4"/>
    <property type="match status" value="1"/>
</dbReference>
<evidence type="ECO:0000259" key="13">
    <source>
        <dbReference type="PROSITE" id="PS50290"/>
    </source>
</evidence>
<dbReference type="InterPro" id="IPR011009">
    <property type="entry name" value="Kinase-like_dom_sf"/>
</dbReference>
<evidence type="ECO:0000256" key="6">
    <source>
        <dbReference type="ARBA" id="ARBA00022741"/>
    </source>
</evidence>
<dbReference type="FunCoup" id="E0V919">
    <property type="interactions" value="1298"/>
</dbReference>
<keyword evidence="11" id="KW-0539">Nucleus</keyword>
<dbReference type="PROSITE" id="PS00916">
    <property type="entry name" value="PI3_4_KINASE_2"/>
    <property type="match status" value="1"/>
</dbReference>
<keyword evidence="4" id="KW-0723">Serine/threonine-protein kinase</keyword>
<comment type="similarity">
    <text evidence="2">Belongs to the PI3/PI4-kinase family. ATM subfamily.</text>
</comment>
<reference evidence="16" key="2">
    <citation type="submission" date="2007-04" db="EMBL/GenBank/DDBJ databases">
        <title>The genome of the human body louse.</title>
        <authorList>
            <consortium name="The Human Body Louse Genome Consortium"/>
            <person name="Kirkness E."/>
            <person name="Walenz B."/>
            <person name="Hass B."/>
            <person name="Bruggner R."/>
            <person name="Strausberg R."/>
        </authorList>
    </citation>
    <scope>NUCLEOTIDE SEQUENCE</scope>
    <source>
        <strain evidence="16">USDA</strain>
    </source>
</reference>
<evidence type="ECO:0000256" key="7">
    <source>
        <dbReference type="ARBA" id="ARBA00022763"/>
    </source>
</evidence>
<evidence type="ECO:0000259" key="15">
    <source>
        <dbReference type="PROSITE" id="PS51190"/>
    </source>
</evidence>
<evidence type="ECO:0000313" key="17">
    <source>
        <dbReference type="EnsemblMetazoa" id="PHUM003170-PA"/>
    </source>
</evidence>
<dbReference type="InterPro" id="IPR000403">
    <property type="entry name" value="PI3/4_kinase_cat_dom"/>
</dbReference>
<dbReference type="CTD" id="8233353"/>
<evidence type="ECO:0000256" key="9">
    <source>
        <dbReference type="ARBA" id="ARBA00022840"/>
    </source>
</evidence>
<dbReference type="OrthoDB" id="381190at2759"/>
<keyword evidence="18" id="KW-1185">Reference proteome</keyword>
<dbReference type="Pfam" id="PF02259">
    <property type="entry name" value="FAT"/>
    <property type="match status" value="1"/>
</dbReference>
<dbReference type="PROSITE" id="PS51189">
    <property type="entry name" value="FAT"/>
    <property type="match status" value="1"/>
</dbReference>